<evidence type="ECO:0000256" key="5">
    <source>
        <dbReference type="ARBA" id="ARBA00022840"/>
    </source>
</evidence>
<evidence type="ECO:0000259" key="11">
    <source>
        <dbReference type="PROSITE" id="PS50929"/>
    </source>
</evidence>
<dbReference type="SMART" id="SM00382">
    <property type="entry name" value="AAA"/>
    <property type="match status" value="1"/>
</dbReference>
<keyword evidence="5 12" id="KW-0067">ATP-binding</keyword>
<dbReference type="SUPFAM" id="SSF90123">
    <property type="entry name" value="ABC transporter transmembrane region"/>
    <property type="match status" value="1"/>
</dbReference>
<evidence type="ECO:0000313" key="12">
    <source>
        <dbReference type="EMBL" id="WPX97186.1"/>
    </source>
</evidence>
<dbReference type="SUPFAM" id="SSF52540">
    <property type="entry name" value="P-loop containing nucleoside triphosphate hydrolases"/>
    <property type="match status" value="1"/>
</dbReference>
<dbReference type="PROSITE" id="PS50929">
    <property type="entry name" value="ABC_TM1F"/>
    <property type="match status" value="1"/>
</dbReference>
<evidence type="ECO:0000256" key="9">
    <source>
        <dbReference type="SAM" id="Phobius"/>
    </source>
</evidence>
<dbReference type="PROSITE" id="PS50893">
    <property type="entry name" value="ABC_TRANSPORTER_2"/>
    <property type="match status" value="1"/>
</dbReference>
<evidence type="ECO:0000313" key="13">
    <source>
        <dbReference type="Proteomes" id="UP001327219"/>
    </source>
</evidence>
<feature type="domain" description="ABC transmembrane type-1" evidence="11">
    <location>
        <begin position="32"/>
        <end position="314"/>
    </location>
</feature>
<comment type="function">
    <text evidence="8">Part of an ABC transporter complex. Transmembrane domains (TMD) form a pore in the inner membrane and the ATP-binding domain (NBD) is responsible for energy generation.</text>
</comment>
<keyword evidence="7 9" id="KW-0472">Membrane</keyword>
<feature type="transmembrane region" description="Helical" evidence="9">
    <location>
        <begin position="31"/>
        <end position="51"/>
    </location>
</feature>
<dbReference type="InterPro" id="IPR003439">
    <property type="entry name" value="ABC_transporter-like_ATP-bd"/>
</dbReference>
<keyword evidence="3 9" id="KW-0812">Transmembrane</keyword>
<dbReference type="PANTHER" id="PTHR43394:SF1">
    <property type="entry name" value="ATP-BINDING CASSETTE SUB-FAMILY B MEMBER 10, MITOCHONDRIAL"/>
    <property type="match status" value="1"/>
</dbReference>
<dbReference type="GO" id="GO:0005524">
    <property type="term" value="F:ATP binding"/>
    <property type="evidence" value="ECO:0007669"/>
    <property type="project" value="UniProtKB-KW"/>
</dbReference>
<dbReference type="InterPro" id="IPR003593">
    <property type="entry name" value="AAA+_ATPase"/>
</dbReference>
<comment type="subcellular location">
    <subcellularLocation>
        <location evidence="1">Cell membrane</location>
        <topology evidence="1">Multi-pass membrane protein</topology>
    </subcellularLocation>
</comment>
<dbReference type="Proteomes" id="UP001327219">
    <property type="component" value="Chromosome"/>
</dbReference>
<keyword evidence="4" id="KW-0547">Nucleotide-binding</keyword>
<sequence>MNDQLRNKYDSSWYLSKRLFIDYIRPLLKRLLLAVLCMVVIACTTAASAWLIQPVLDDIFVNKKSIMLYLIPPAILINTMINGVASFYESTIMKRVGQQIVANIQIELYRHLIYADLKFLTQYPSGNLISRFTNDINVLKTTSSEIFTGIIKEFFTLIGLIGIMFYQSFSLAFVILVIFPLAFYPISKLGQRMRKISKNMQEKLGDFTVRLDETFQNIRLIKSYCRENYEISRAKAILDKFLSIYKRAAYVESASSPLMEILGGVAIAAVVFYGGRQVINNETTTGAFFSFITALLLAYKPLKAISKLSTLMQEGLAASKRLFLMLDVEAEVRLNSNQRVSEIRQFDIEFHKVFFSYKADQPTLTGVNLHIKQGQTVALVGGSGVGKTTVLNLLLRLYDSDSGIITIGGANIKDIKLDVLRQNIAFVSQEINLFDDSIMENIRYGNLDASDEEILDASMAAAAYDFIMELPKQYHTQIGQNGVKLSGGEKQRLAIARAVLKNAPILLLDEATSALDSISEKKVQMALDYLKRGKTTIVIAHRLSTIETADVIFVLSDGKVSEYGNHQELLLKSGEYAKLYEQYKTDRTLLEV</sequence>
<dbReference type="PROSITE" id="PS00211">
    <property type="entry name" value="ABC_TRANSPORTER_1"/>
    <property type="match status" value="1"/>
</dbReference>
<organism evidence="12 13">
    <name type="scientific">Candidatus Bandiella euplotis</name>
    <dbReference type="NCBI Taxonomy" id="1664265"/>
    <lineage>
        <taxon>Bacteria</taxon>
        <taxon>Pseudomonadati</taxon>
        <taxon>Pseudomonadota</taxon>
        <taxon>Alphaproteobacteria</taxon>
        <taxon>Rickettsiales</taxon>
        <taxon>Candidatus Midichloriaceae</taxon>
        <taxon>Candidatus Bandiella</taxon>
    </lineage>
</organism>
<evidence type="ECO:0000256" key="8">
    <source>
        <dbReference type="ARBA" id="ARBA00024725"/>
    </source>
</evidence>
<name>A0ABZ0UPK8_9RICK</name>
<dbReference type="InterPro" id="IPR036640">
    <property type="entry name" value="ABC1_TM_sf"/>
</dbReference>
<dbReference type="CDD" id="cd18552">
    <property type="entry name" value="ABC_6TM_MsbA_like"/>
    <property type="match status" value="1"/>
</dbReference>
<feature type="domain" description="ABC transporter" evidence="10">
    <location>
        <begin position="348"/>
        <end position="582"/>
    </location>
</feature>
<evidence type="ECO:0000256" key="4">
    <source>
        <dbReference type="ARBA" id="ARBA00022741"/>
    </source>
</evidence>
<keyword evidence="13" id="KW-1185">Reference proteome</keyword>
<evidence type="ECO:0000256" key="1">
    <source>
        <dbReference type="ARBA" id="ARBA00004651"/>
    </source>
</evidence>
<evidence type="ECO:0000256" key="6">
    <source>
        <dbReference type="ARBA" id="ARBA00022989"/>
    </source>
</evidence>
<evidence type="ECO:0000259" key="10">
    <source>
        <dbReference type="PROSITE" id="PS50893"/>
    </source>
</evidence>
<dbReference type="InterPro" id="IPR039421">
    <property type="entry name" value="Type_1_exporter"/>
</dbReference>
<feature type="transmembrane region" description="Helical" evidence="9">
    <location>
        <begin position="66"/>
        <end position="88"/>
    </location>
</feature>
<dbReference type="Gene3D" id="3.40.50.300">
    <property type="entry name" value="P-loop containing nucleotide triphosphate hydrolases"/>
    <property type="match status" value="1"/>
</dbReference>
<gene>
    <name evidence="12" type="ORF">Bandiella_01330</name>
</gene>
<dbReference type="InterPro" id="IPR011527">
    <property type="entry name" value="ABC1_TM_dom"/>
</dbReference>
<dbReference type="Gene3D" id="1.20.1560.10">
    <property type="entry name" value="ABC transporter type 1, transmembrane domain"/>
    <property type="match status" value="1"/>
</dbReference>
<proteinExistence type="inferred from homology"/>
<dbReference type="EMBL" id="CP110820">
    <property type="protein sequence ID" value="WPX97186.1"/>
    <property type="molecule type" value="Genomic_DNA"/>
</dbReference>
<accession>A0ABZ0UPK8</accession>
<comment type="similarity">
    <text evidence="2">Belongs to the ABC transporter superfamily.</text>
</comment>
<evidence type="ECO:0000256" key="2">
    <source>
        <dbReference type="ARBA" id="ARBA00005417"/>
    </source>
</evidence>
<evidence type="ECO:0000256" key="7">
    <source>
        <dbReference type="ARBA" id="ARBA00023136"/>
    </source>
</evidence>
<dbReference type="PANTHER" id="PTHR43394">
    <property type="entry name" value="ATP-DEPENDENT PERMEASE MDL1, MITOCHONDRIAL"/>
    <property type="match status" value="1"/>
</dbReference>
<dbReference type="InterPro" id="IPR017871">
    <property type="entry name" value="ABC_transporter-like_CS"/>
</dbReference>
<dbReference type="RefSeq" id="WP_323732786.1">
    <property type="nucleotide sequence ID" value="NZ_CP110820.1"/>
</dbReference>
<protein>
    <submittedName>
        <fullName evidence="12">ABC transporter ATP-binding/permease protein</fullName>
    </submittedName>
</protein>
<dbReference type="InterPro" id="IPR027417">
    <property type="entry name" value="P-loop_NTPase"/>
</dbReference>
<dbReference type="Pfam" id="PF00664">
    <property type="entry name" value="ABC_membrane"/>
    <property type="match status" value="1"/>
</dbReference>
<keyword evidence="6 9" id="KW-1133">Transmembrane helix</keyword>
<dbReference type="Pfam" id="PF00005">
    <property type="entry name" value="ABC_tran"/>
    <property type="match status" value="1"/>
</dbReference>
<reference evidence="12 13" key="1">
    <citation type="submission" date="2022-11" db="EMBL/GenBank/DDBJ databases">
        <title>Host association and intracellularity evolved multiple times independently in the Rickettsiales.</title>
        <authorList>
            <person name="Castelli M."/>
            <person name="Nardi T."/>
            <person name="Gammuto L."/>
            <person name="Bellinzona G."/>
            <person name="Sabaneyeva E."/>
            <person name="Potekhin A."/>
            <person name="Serra V."/>
            <person name="Petroni G."/>
            <person name="Sassera D."/>
        </authorList>
    </citation>
    <scope>NUCLEOTIDE SEQUENCE [LARGE SCALE GENOMIC DNA]</scope>
    <source>
        <strain evidence="12 13">NDG2</strain>
    </source>
</reference>
<evidence type="ECO:0000256" key="3">
    <source>
        <dbReference type="ARBA" id="ARBA00022692"/>
    </source>
</evidence>